<dbReference type="InterPro" id="IPR036061">
    <property type="entry name" value="CheW-like_dom_sf"/>
</dbReference>
<organism evidence="2 3">
    <name type="scientific">Dyella choica</name>
    <dbReference type="NCBI Taxonomy" id="1927959"/>
    <lineage>
        <taxon>Bacteria</taxon>
        <taxon>Pseudomonadati</taxon>
        <taxon>Pseudomonadota</taxon>
        <taxon>Gammaproteobacteria</taxon>
        <taxon>Lysobacterales</taxon>
        <taxon>Rhodanobacteraceae</taxon>
        <taxon>Dyella</taxon>
    </lineage>
</organism>
<dbReference type="PANTHER" id="PTHR22617">
    <property type="entry name" value="CHEMOTAXIS SENSOR HISTIDINE KINASE-RELATED"/>
    <property type="match status" value="1"/>
</dbReference>
<dbReference type="PROSITE" id="PS50851">
    <property type="entry name" value="CHEW"/>
    <property type="match status" value="1"/>
</dbReference>
<gene>
    <name evidence="2" type="ORF">EKH80_06690</name>
</gene>
<dbReference type="GO" id="GO:0006935">
    <property type="term" value="P:chemotaxis"/>
    <property type="evidence" value="ECO:0007669"/>
    <property type="project" value="InterPro"/>
</dbReference>
<dbReference type="InterPro" id="IPR002545">
    <property type="entry name" value="CheW-lke_dom"/>
</dbReference>
<dbReference type="RefSeq" id="WP_126683956.1">
    <property type="nucleotide sequence ID" value="NZ_RYYV01000004.1"/>
</dbReference>
<dbReference type="AlphaFoldDB" id="A0A3S0SB29"/>
<evidence type="ECO:0000259" key="1">
    <source>
        <dbReference type="PROSITE" id="PS50851"/>
    </source>
</evidence>
<sequence length="153" mass="17007">MLFLLFRIGQDRYVLETARIAEVIPLVRMKQVPHGPFGIAGLIDYRGWPVPVFDVSQLALRQPAAIRLSTRIVLVRYAPMGDDRLLGLLVEHATKTLQRDPADFVSAGIRQDGASYLGPVCSDDDGLIQWVEPNRLLSEEARSRLFTQGAPAP</sequence>
<dbReference type="GO" id="GO:0005829">
    <property type="term" value="C:cytosol"/>
    <property type="evidence" value="ECO:0007669"/>
    <property type="project" value="TreeGrafter"/>
</dbReference>
<dbReference type="InterPro" id="IPR039315">
    <property type="entry name" value="CheW"/>
</dbReference>
<proteinExistence type="predicted"/>
<dbReference type="OrthoDB" id="21913at2"/>
<comment type="caution">
    <text evidence="2">The sequence shown here is derived from an EMBL/GenBank/DDBJ whole genome shotgun (WGS) entry which is preliminary data.</text>
</comment>
<accession>A0A3S0SB29</accession>
<name>A0A3S0SB29_9GAMM</name>
<dbReference type="SMART" id="SM00260">
    <property type="entry name" value="CheW"/>
    <property type="match status" value="1"/>
</dbReference>
<dbReference type="Proteomes" id="UP000274358">
    <property type="component" value="Unassembled WGS sequence"/>
</dbReference>
<dbReference type="PANTHER" id="PTHR22617:SF43">
    <property type="entry name" value="PROTEIN PILI"/>
    <property type="match status" value="1"/>
</dbReference>
<dbReference type="Gene3D" id="2.30.30.40">
    <property type="entry name" value="SH3 Domains"/>
    <property type="match status" value="1"/>
</dbReference>
<dbReference type="EMBL" id="RYYV01000004">
    <property type="protein sequence ID" value="RUL77561.1"/>
    <property type="molecule type" value="Genomic_DNA"/>
</dbReference>
<reference evidence="2 3" key="1">
    <citation type="submission" date="2018-12" db="EMBL/GenBank/DDBJ databases">
        <title>Dyella dinghuensis sp. nov. DHOA06 and Dyella choica sp. nov. 4M-K27, isolated from forest soil.</title>
        <authorList>
            <person name="Qiu L.-H."/>
            <person name="Gao Z.-H."/>
        </authorList>
    </citation>
    <scope>NUCLEOTIDE SEQUENCE [LARGE SCALE GENOMIC DNA]</scope>
    <source>
        <strain evidence="2 3">4M-K27</strain>
    </source>
</reference>
<protein>
    <submittedName>
        <fullName evidence="2">Chemotaxis protein CheW</fullName>
    </submittedName>
</protein>
<keyword evidence="3" id="KW-1185">Reference proteome</keyword>
<dbReference type="SUPFAM" id="SSF50341">
    <property type="entry name" value="CheW-like"/>
    <property type="match status" value="1"/>
</dbReference>
<evidence type="ECO:0000313" key="2">
    <source>
        <dbReference type="EMBL" id="RUL77561.1"/>
    </source>
</evidence>
<evidence type="ECO:0000313" key="3">
    <source>
        <dbReference type="Proteomes" id="UP000274358"/>
    </source>
</evidence>
<dbReference type="Pfam" id="PF01584">
    <property type="entry name" value="CheW"/>
    <property type="match status" value="1"/>
</dbReference>
<dbReference type="GO" id="GO:0007165">
    <property type="term" value="P:signal transduction"/>
    <property type="evidence" value="ECO:0007669"/>
    <property type="project" value="InterPro"/>
</dbReference>
<feature type="domain" description="CheW-like" evidence="1">
    <location>
        <begin position="1"/>
        <end position="142"/>
    </location>
</feature>
<dbReference type="Gene3D" id="2.40.50.180">
    <property type="entry name" value="CheA-289, Domain 4"/>
    <property type="match status" value="1"/>
</dbReference>